<gene>
    <name evidence="1" type="ORF">SI7747_03004173</name>
    <name evidence="2" type="ORF">SI8410_03004520</name>
</gene>
<proteinExistence type="predicted"/>
<accession>A0A7I8IIJ9</accession>
<protein>
    <submittedName>
        <fullName evidence="1">Uncharacterized protein</fullName>
    </submittedName>
</protein>
<dbReference type="AlphaFoldDB" id="A0A7I8IIJ9"/>
<evidence type="ECO:0000313" key="2">
    <source>
        <dbReference type="EMBL" id="CAA7393814.1"/>
    </source>
</evidence>
<dbReference type="Proteomes" id="UP000663760">
    <property type="component" value="Chromosome 3"/>
</dbReference>
<evidence type="ECO:0000313" key="1">
    <source>
        <dbReference type="EMBL" id="CAA2618012.1"/>
    </source>
</evidence>
<sequence length="38" mass="4507">MNQTIYIVTFKSEQDINERYCLIKKSSYFIPLGFYGVP</sequence>
<dbReference type="EMBL" id="LR743590">
    <property type="protein sequence ID" value="CAA2618012.1"/>
    <property type="molecule type" value="Genomic_DNA"/>
</dbReference>
<keyword evidence="3" id="KW-1185">Reference proteome</keyword>
<dbReference type="EMBL" id="LR746266">
    <property type="protein sequence ID" value="CAA7393814.1"/>
    <property type="molecule type" value="Genomic_DNA"/>
</dbReference>
<evidence type="ECO:0000313" key="3">
    <source>
        <dbReference type="Proteomes" id="UP000663760"/>
    </source>
</evidence>
<organism evidence="1">
    <name type="scientific">Spirodela intermedia</name>
    <name type="common">Intermediate duckweed</name>
    <dbReference type="NCBI Taxonomy" id="51605"/>
    <lineage>
        <taxon>Eukaryota</taxon>
        <taxon>Viridiplantae</taxon>
        <taxon>Streptophyta</taxon>
        <taxon>Embryophyta</taxon>
        <taxon>Tracheophyta</taxon>
        <taxon>Spermatophyta</taxon>
        <taxon>Magnoliopsida</taxon>
        <taxon>Liliopsida</taxon>
        <taxon>Araceae</taxon>
        <taxon>Lemnoideae</taxon>
        <taxon>Spirodela</taxon>
    </lineage>
</organism>
<name>A0A7I8IIJ9_SPIIN</name>
<reference evidence="1" key="1">
    <citation type="submission" date="2019-12" db="EMBL/GenBank/DDBJ databases">
        <authorList>
            <person name="Scholz U."/>
            <person name="Mascher M."/>
            <person name="Fiebig A."/>
        </authorList>
    </citation>
    <scope>NUCLEOTIDE SEQUENCE</scope>
</reference>